<organism evidence="1">
    <name type="scientific">CrAss-like virus sp. ctelJ1</name>
    <dbReference type="NCBI Taxonomy" id="2825838"/>
    <lineage>
        <taxon>Viruses</taxon>
        <taxon>Duplodnaviria</taxon>
        <taxon>Heunggongvirae</taxon>
        <taxon>Uroviricota</taxon>
        <taxon>Caudoviricetes</taxon>
        <taxon>Crassvirales</taxon>
    </lineage>
</organism>
<sequence>MDINIKGKVLDKCKVDVQTALALVLLKKCGNIPLLLNNMYERGLVDMVDTDFGYSLTNEGIDAANFILCEGKVKQSPQSEEAIEVALAMMEIYPNGRKESSASVPQSWRGNKYDITNRIIKFWNAYGHRSKEEMVDATKRYVDSFNGDYTYMKLLKYFIWKCDGLGGSIANGDSTSLLADFLENKSLEPTTIASPFAHIR</sequence>
<reference evidence="1" key="1">
    <citation type="journal article" date="2021" name="Proc. Natl. Acad. Sci. U.S.A.">
        <title>A Catalog of Tens of Thousands of Viruses from Human Metagenomes Reveals Hidden Associations with Chronic Diseases.</title>
        <authorList>
            <person name="Tisza M.J."/>
            <person name="Buck C.B."/>
        </authorList>
    </citation>
    <scope>NUCLEOTIDE SEQUENCE</scope>
    <source>
        <strain evidence="1">CtelJ1</strain>
    </source>
</reference>
<accession>A0A8S5V2I9</accession>
<dbReference type="EMBL" id="BK016184">
    <property type="protein sequence ID" value="DAG00933.1"/>
    <property type="molecule type" value="Genomic_DNA"/>
</dbReference>
<protein>
    <submittedName>
        <fullName evidence="1">Uncharacterized protein</fullName>
    </submittedName>
</protein>
<proteinExistence type="predicted"/>
<evidence type="ECO:0000313" key="1">
    <source>
        <dbReference type="EMBL" id="DAG00933.1"/>
    </source>
</evidence>
<name>A0A8S5V2I9_9CAUD</name>